<organism evidence="6 7">
    <name type="scientific">Diabrotica balteata</name>
    <name type="common">Banded cucumber beetle</name>
    <dbReference type="NCBI Taxonomy" id="107213"/>
    <lineage>
        <taxon>Eukaryota</taxon>
        <taxon>Metazoa</taxon>
        <taxon>Ecdysozoa</taxon>
        <taxon>Arthropoda</taxon>
        <taxon>Hexapoda</taxon>
        <taxon>Insecta</taxon>
        <taxon>Pterygota</taxon>
        <taxon>Neoptera</taxon>
        <taxon>Endopterygota</taxon>
        <taxon>Coleoptera</taxon>
        <taxon>Polyphaga</taxon>
        <taxon>Cucujiformia</taxon>
        <taxon>Chrysomeloidea</taxon>
        <taxon>Chrysomelidae</taxon>
        <taxon>Galerucinae</taxon>
        <taxon>Diabroticina</taxon>
        <taxon>Diabroticites</taxon>
        <taxon>Diabrotica</taxon>
    </lineage>
</organism>
<evidence type="ECO:0000259" key="5">
    <source>
        <dbReference type="SMART" id="SM00892"/>
    </source>
</evidence>
<dbReference type="EMBL" id="OU898283">
    <property type="protein sequence ID" value="CAG9838660.1"/>
    <property type="molecule type" value="Genomic_DNA"/>
</dbReference>
<dbReference type="GO" id="GO:0006309">
    <property type="term" value="P:apoptotic DNA fragmentation"/>
    <property type="evidence" value="ECO:0007669"/>
    <property type="project" value="TreeGrafter"/>
</dbReference>
<evidence type="ECO:0000256" key="3">
    <source>
        <dbReference type="ARBA" id="ARBA00022759"/>
    </source>
</evidence>
<proteinExistence type="inferred from homology"/>
<gene>
    <name evidence="6" type="ORF">DIABBA_LOCUS11512</name>
</gene>
<dbReference type="InterPro" id="IPR044925">
    <property type="entry name" value="His-Me_finger_sf"/>
</dbReference>
<keyword evidence="7" id="KW-1185">Reference proteome</keyword>
<evidence type="ECO:0000256" key="1">
    <source>
        <dbReference type="ARBA" id="ARBA00010052"/>
    </source>
</evidence>
<evidence type="ECO:0000313" key="7">
    <source>
        <dbReference type="Proteomes" id="UP001153709"/>
    </source>
</evidence>
<dbReference type="AlphaFoldDB" id="A0A9N9XGP7"/>
<dbReference type="InterPro" id="IPR001604">
    <property type="entry name" value="Endo_G_ENPP1-like_dom"/>
</dbReference>
<evidence type="ECO:0000256" key="4">
    <source>
        <dbReference type="SAM" id="MobiDB-lite"/>
    </source>
</evidence>
<dbReference type="GO" id="GO:0005634">
    <property type="term" value="C:nucleus"/>
    <property type="evidence" value="ECO:0007669"/>
    <property type="project" value="TreeGrafter"/>
</dbReference>
<keyword evidence="3" id="KW-0378">Hydrolase</keyword>
<dbReference type="GO" id="GO:0046872">
    <property type="term" value="F:metal ion binding"/>
    <property type="evidence" value="ECO:0007669"/>
    <property type="project" value="InterPro"/>
</dbReference>
<feature type="compositionally biased region" description="Low complexity" evidence="4">
    <location>
        <begin position="13"/>
        <end position="27"/>
    </location>
</feature>
<dbReference type="GO" id="GO:0005743">
    <property type="term" value="C:mitochondrial inner membrane"/>
    <property type="evidence" value="ECO:0007669"/>
    <property type="project" value="TreeGrafter"/>
</dbReference>
<feature type="region of interest" description="Disordered" evidence="4">
    <location>
        <begin position="1"/>
        <end position="29"/>
    </location>
</feature>
<dbReference type="OrthoDB" id="5960141at2759"/>
<sequence length="406" mass="45840">MVENTTNEPEFKTSITTETSVSTTQFTENPITEPELKTSITTDTSVSTIQSTENPIIEPEYKTSISTDASVFTTQIEDDSTIKPEFKTSTTTKAPGFCEINQIQYSNTAPLLLSPNTQNIIYPQGKATTIFATNEEVEFSCPQSQVRANGVNLDSTIIVVCKSKETFTYNGINIEWKNVLCSKSLVPTINEISVKNLSIDDPNKPCDIGDDSLPDDSDKYINNNAFITTQQLASENDFYSASFQLAVKNYANIAPQWNSINNGNWLQESEIRMYASNKNVNLQIWSGTYGVTKLNNETTELIDLYLFEREIRKQLVKAFPVPELYWKIVYNPLNTQGIVLIGHNNPYVGKVSPEEQICDDISSKLNWISWDKELYDKGYFYACDYNDDKFQSIVHFAPKLKITGYL</sequence>
<dbReference type="SMART" id="SM00892">
    <property type="entry name" value="Endonuclease_NS"/>
    <property type="match status" value="1"/>
</dbReference>
<evidence type="ECO:0000313" key="6">
    <source>
        <dbReference type="EMBL" id="CAG9838660.1"/>
    </source>
</evidence>
<dbReference type="PANTHER" id="PTHR13966">
    <property type="entry name" value="ENDONUCLEASE RELATED"/>
    <property type="match status" value="1"/>
</dbReference>
<reference evidence="6" key="1">
    <citation type="submission" date="2022-01" db="EMBL/GenBank/DDBJ databases">
        <authorList>
            <person name="King R."/>
        </authorList>
    </citation>
    <scope>NUCLEOTIDE SEQUENCE</scope>
</reference>
<dbReference type="InterPro" id="IPR040255">
    <property type="entry name" value="Non-specific_endonuclease"/>
</dbReference>
<name>A0A9N9XGP7_DIABA</name>
<evidence type="ECO:0000256" key="2">
    <source>
        <dbReference type="ARBA" id="ARBA00022722"/>
    </source>
</evidence>
<dbReference type="SUPFAM" id="SSF54060">
    <property type="entry name" value="His-Me finger endonucleases"/>
    <property type="match status" value="1"/>
</dbReference>
<dbReference type="GO" id="GO:0000014">
    <property type="term" value="F:single-stranded DNA endodeoxyribonuclease activity"/>
    <property type="evidence" value="ECO:0007669"/>
    <property type="project" value="TreeGrafter"/>
</dbReference>
<dbReference type="PANTHER" id="PTHR13966:SF19">
    <property type="entry name" value="NUCLEASE EXOG, MITOCHONDRIAL"/>
    <property type="match status" value="1"/>
</dbReference>
<dbReference type="Pfam" id="PF01223">
    <property type="entry name" value="Endonuclease_NS"/>
    <property type="match status" value="1"/>
</dbReference>
<dbReference type="GO" id="GO:0004521">
    <property type="term" value="F:RNA endonuclease activity"/>
    <property type="evidence" value="ECO:0007669"/>
    <property type="project" value="TreeGrafter"/>
</dbReference>
<protein>
    <recommendedName>
        <fullName evidence="5">DNA/RNA non-specific endonuclease/pyrophosphatase/phosphodiesterase domain-containing protein</fullName>
    </recommendedName>
</protein>
<comment type="similarity">
    <text evidence="1">Belongs to the DNA/RNA non-specific endonuclease family.</text>
</comment>
<dbReference type="InterPro" id="IPR044929">
    <property type="entry name" value="DNA/RNA_non-sp_Endonuclease_sf"/>
</dbReference>
<dbReference type="Proteomes" id="UP001153709">
    <property type="component" value="Chromosome 8"/>
</dbReference>
<dbReference type="GO" id="GO:0003676">
    <property type="term" value="F:nucleic acid binding"/>
    <property type="evidence" value="ECO:0007669"/>
    <property type="project" value="InterPro"/>
</dbReference>
<accession>A0A9N9XGP7</accession>
<keyword evidence="3" id="KW-0255">Endonuclease</keyword>
<dbReference type="Gene3D" id="3.40.570.10">
    <property type="entry name" value="Extracellular Endonuclease, subunit A"/>
    <property type="match status" value="1"/>
</dbReference>
<keyword evidence="2" id="KW-0540">Nuclease</keyword>
<feature type="domain" description="DNA/RNA non-specific endonuclease/pyrophosphatase/phosphodiesterase" evidence="5">
    <location>
        <begin position="131"/>
        <end position="388"/>
    </location>
</feature>